<gene>
    <name evidence="1" type="ORF">V1525DRAFT_238658</name>
</gene>
<sequence length="200" mass="22303">MGTRDIWADSLQIAKRGAGDWLRSSSVTSENTSEFIQPGHMANILMQADMCSQLWARGQPGITITAMPTKSKKQITGAKNVARRFQVDTDDDNNFTEDFYCVSFDDESNGSAPDPLRNALSSLHYFEAAGAHLSRTYCGDSERTQERKYRKRPPLGTKPIKSFFTAQTSGKFSLIYTYNFIYDASTLTATRFSCEQGGDT</sequence>
<dbReference type="EMBL" id="MU971399">
    <property type="protein sequence ID" value="KAK9235963.1"/>
    <property type="molecule type" value="Genomic_DNA"/>
</dbReference>
<dbReference type="Proteomes" id="UP001433508">
    <property type="component" value="Unassembled WGS sequence"/>
</dbReference>
<reference evidence="2" key="1">
    <citation type="journal article" date="2024" name="Front. Bioeng. Biotechnol.">
        <title>Genome-scale model development and genomic sequencing of the oleaginous clade Lipomyces.</title>
        <authorList>
            <person name="Czajka J.J."/>
            <person name="Han Y."/>
            <person name="Kim J."/>
            <person name="Mondo S.J."/>
            <person name="Hofstad B.A."/>
            <person name="Robles A."/>
            <person name="Haridas S."/>
            <person name="Riley R."/>
            <person name="LaButti K."/>
            <person name="Pangilinan J."/>
            <person name="Andreopoulos W."/>
            <person name="Lipzen A."/>
            <person name="Yan J."/>
            <person name="Wang M."/>
            <person name="Ng V."/>
            <person name="Grigoriev I.V."/>
            <person name="Spatafora J.W."/>
            <person name="Magnuson J.K."/>
            <person name="Baker S.E."/>
            <person name="Pomraning K.R."/>
        </authorList>
    </citation>
    <scope>NUCLEOTIDE SEQUENCE [LARGE SCALE GENOMIC DNA]</scope>
    <source>
        <strain evidence="2">CBS 7786</strain>
    </source>
</reference>
<protein>
    <submittedName>
        <fullName evidence="1">Uncharacterized protein</fullName>
    </submittedName>
</protein>
<evidence type="ECO:0000313" key="2">
    <source>
        <dbReference type="Proteomes" id="UP001433508"/>
    </source>
</evidence>
<evidence type="ECO:0000313" key="1">
    <source>
        <dbReference type="EMBL" id="KAK9235963.1"/>
    </source>
</evidence>
<comment type="caution">
    <text evidence="1">The sequence shown here is derived from an EMBL/GenBank/DDBJ whole genome shotgun (WGS) entry which is preliminary data.</text>
</comment>
<organism evidence="1 2">
    <name type="scientific">Lipomyces kononenkoae</name>
    <name type="common">Yeast</name>
    <dbReference type="NCBI Taxonomy" id="34357"/>
    <lineage>
        <taxon>Eukaryota</taxon>
        <taxon>Fungi</taxon>
        <taxon>Dikarya</taxon>
        <taxon>Ascomycota</taxon>
        <taxon>Saccharomycotina</taxon>
        <taxon>Lipomycetes</taxon>
        <taxon>Lipomycetales</taxon>
        <taxon>Lipomycetaceae</taxon>
        <taxon>Lipomyces</taxon>
    </lineage>
</organism>
<proteinExistence type="predicted"/>
<accession>A0ACC3SWB6</accession>
<name>A0ACC3SWB6_LIPKO</name>
<keyword evidence="2" id="KW-1185">Reference proteome</keyword>